<organism evidence="1 2">
    <name type="scientific">Apiospora rasikravindrae</name>
    <dbReference type="NCBI Taxonomy" id="990691"/>
    <lineage>
        <taxon>Eukaryota</taxon>
        <taxon>Fungi</taxon>
        <taxon>Dikarya</taxon>
        <taxon>Ascomycota</taxon>
        <taxon>Pezizomycotina</taxon>
        <taxon>Sordariomycetes</taxon>
        <taxon>Xylariomycetidae</taxon>
        <taxon>Amphisphaeriales</taxon>
        <taxon>Apiosporaceae</taxon>
        <taxon>Apiospora</taxon>
    </lineage>
</organism>
<dbReference type="EMBL" id="JAQQWK010000012">
    <property type="protein sequence ID" value="KAK8022104.1"/>
    <property type="molecule type" value="Genomic_DNA"/>
</dbReference>
<proteinExistence type="predicted"/>
<protein>
    <submittedName>
        <fullName evidence="1">Uncharacterized protein</fullName>
    </submittedName>
</protein>
<reference evidence="1 2" key="1">
    <citation type="submission" date="2023-01" db="EMBL/GenBank/DDBJ databases">
        <title>Analysis of 21 Apiospora genomes using comparative genomics revels a genus with tremendous synthesis potential of carbohydrate active enzymes and secondary metabolites.</title>
        <authorList>
            <person name="Sorensen T."/>
        </authorList>
    </citation>
    <scope>NUCLEOTIDE SEQUENCE [LARGE SCALE GENOMIC DNA]</scope>
    <source>
        <strain evidence="1 2">CBS 33761</strain>
    </source>
</reference>
<gene>
    <name evidence="1" type="ORF">PG993_012871</name>
</gene>
<dbReference type="Proteomes" id="UP001444661">
    <property type="component" value="Unassembled WGS sequence"/>
</dbReference>
<accession>A0ABR1RW21</accession>
<evidence type="ECO:0000313" key="2">
    <source>
        <dbReference type="Proteomes" id="UP001444661"/>
    </source>
</evidence>
<evidence type="ECO:0000313" key="1">
    <source>
        <dbReference type="EMBL" id="KAK8022104.1"/>
    </source>
</evidence>
<sequence length="352" mass="37679">MRWCSNMPLIPVSLVDDDVVVGIITGFLLQLQNHQILVLLRVVGAGDGHGLGRGASELTRDVRHAVGGRGGLVLLEDCLQGLRLEGVDLVEVFLFEPETAVGLLDEAAVDGGRRRDRGGGARKLANLIHHLGFLDDGAVDGVVAQLATGVVAFLKVSAGDQDVLLGFSTGDDRVHIERGDVELLICPLDGGYLHAALDWLLLGGIGEGRGRDGTGFGEVVGIVRRQLQDSLAHLVHANDQLGRVFLDILIGDIDDLRELLELIDLLLQIGAHDAVSSDHVVNQRALEEVTDLGAGCLEQLWASDGRRHDLGGLALVSKARARVGSGVEGVFRHYCRGKNGYVVGKWENLLAW</sequence>
<name>A0ABR1RW21_9PEZI</name>
<comment type="caution">
    <text evidence="1">The sequence shown here is derived from an EMBL/GenBank/DDBJ whole genome shotgun (WGS) entry which is preliminary data.</text>
</comment>
<keyword evidence="2" id="KW-1185">Reference proteome</keyword>